<name>A0A7V5PQX0_CALAY</name>
<organism evidence="2">
    <name type="scientific">Caldithrix abyssi</name>
    <dbReference type="NCBI Taxonomy" id="187145"/>
    <lineage>
        <taxon>Bacteria</taxon>
        <taxon>Pseudomonadati</taxon>
        <taxon>Calditrichota</taxon>
        <taxon>Calditrichia</taxon>
        <taxon>Calditrichales</taxon>
        <taxon>Calditrichaceae</taxon>
        <taxon>Caldithrix</taxon>
    </lineage>
</organism>
<sequence>MAFINFNSYSNFPHMKYLFIIAIVSLITACGVKQPVESTQTTETGSIYVTSQPDSALIFLDGQNTFRLTPDTLTNIPVGNHFLKVQRDGYESLQDSIQVHVASDSTATISFQLKKLVYIGLLAVTSDPPGAEIFVNGESSGMFTPDTLQLAPGSYDVRLEKNGFIAYQQTAQVENGATTELKIDLEIQQRVLFESFGNVSCTPCVESAENLERFRSEHTQPNYVLFEYYANWPSPNDPFYLESPQDVDKRVRYYSIYTLPSLRLNGQTGVDASKYDQIESAYNTAVAQQNTPLAISLTRRLDQDTLRVSVEIYDYDQVLNDDQLRLFVSIYEDDIHFDSPPGSNGLKDFNFVFRKFLTDREGDPITGTEFNYKIKWQDWEFPNSHVVAFIQNISTQKVLQTTIN</sequence>
<dbReference type="Proteomes" id="UP000886124">
    <property type="component" value="Unassembled WGS sequence"/>
</dbReference>
<evidence type="ECO:0000313" key="2">
    <source>
        <dbReference type="EMBL" id="HHJ53614.1"/>
    </source>
</evidence>
<dbReference type="AlphaFoldDB" id="A0A7V5PQX0"/>
<dbReference type="InterPro" id="IPR013229">
    <property type="entry name" value="PEGA"/>
</dbReference>
<dbReference type="PANTHER" id="PTHR36194">
    <property type="entry name" value="S-LAYER-LIKE PROTEIN"/>
    <property type="match status" value="1"/>
</dbReference>
<gene>
    <name evidence="2" type="ORF">ENJ89_10500</name>
</gene>
<evidence type="ECO:0000259" key="1">
    <source>
        <dbReference type="Pfam" id="PF08308"/>
    </source>
</evidence>
<dbReference type="PANTHER" id="PTHR36194:SF1">
    <property type="entry name" value="S-LAYER-LIKE PROTEIN"/>
    <property type="match status" value="1"/>
</dbReference>
<dbReference type="Gene3D" id="2.60.40.1120">
    <property type="entry name" value="Carboxypeptidase-like, regulatory domain"/>
    <property type="match status" value="1"/>
</dbReference>
<reference evidence="2" key="1">
    <citation type="journal article" date="2020" name="mSystems">
        <title>Genome- and Community-Level Interaction Insights into Carbon Utilization and Element Cycling Functions of Hydrothermarchaeota in Hydrothermal Sediment.</title>
        <authorList>
            <person name="Zhou Z."/>
            <person name="Liu Y."/>
            <person name="Xu W."/>
            <person name="Pan J."/>
            <person name="Luo Z.H."/>
            <person name="Li M."/>
        </authorList>
    </citation>
    <scope>NUCLEOTIDE SEQUENCE [LARGE SCALE GENOMIC DNA]</scope>
    <source>
        <strain evidence="2">HyVt-527</strain>
    </source>
</reference>
<feature type="domain" description="PEGA" evidence="1">
    <location>
        <begin position="45"/>
        <end position="115"/>
    </location>
</feature>
<dbReference type="InterPro" id="IPR013783">
    <property type="entry name" value="Ig-like_fold"/>
</dbReference>
<accession>A0A7V5PQX0</accession>
<dbReference type="InterPro" id="IPR021615">
    <property type="entry name" value="Omp28"/>
</dbReference>
<dbReference type="Pfam" id="PF11551">
    <property type="entry name" value="Omp28"/>
    <property type="match status" value="1"/>
</dbReference>
<dbReference type="Gene3D" id="2.60.40.10">
    <property type="entry name" value="Immunoglobulins"/>
    <property type="match status" value="1"/>
</dbReference>
<protein>
    <submittedName>
        <fullName evidence="2">PEGA domain-containing protein</fullName>
    </submittedName>
</protein>
<feature type="domain" description="PEGA" evidence="1">
    <location>
        <begin position="120"/>
        <end position="187"/>
    </location>
</feature>
<dbReference type="EMBL" id="DROD01000669">
    <property type="protein sequence ID" value="HHJ53614.1"/>
    <property type="molecule type" value="Genomic_DNA"/>
</dbReference>
<comment type="caution">
    <text evidence="2">The sequence shown here is derived from an EMBL/GenBank/DDBJ whole genome shotgun (WGS) entry which is preliminary data.</text>
</comment>
<dbReference type="Pfam" id="PF08308">
    <property type="entry name" value="PEGA"/>
    <property type="match status" value="2"/>
</dbReference>
<proteinExistence type="predicted"/>